<dbReference type="AlphaFoldDB" id="A0A2A9E508"/>
<sequence>MTDSQPTVPVPGPGASPETTEQAGSAGPARRPHRPSTIIWGFVVAVVGAGILARAVGAEFDDGLAVIVLLGAAGLALVGTSIASVVRRR</sequence>
<evidence type="ECO:0000256" key="2">
    <source>
        <dbReference type="SAM" id="Phobius"/>
    </source>
</evidence>
<feature type="transmembrane region" description="Helical" evidence="2">
    <location>
        <begin position="63"/>
        <end position="86"/>
    </location>
</feature>
<dbReference type="Proteomes" id="UP000225548">
    <property type="component" value="Unassembled WGS sequence"/>
</dbReference>
<keyword evidence="4" id="KW-1185">Reference proteome</keyword>
<keyword evidence="2" id="KW-0812">Transmembrane</keyword>
<proteinExistence type="predicted"/>
<reference evidence="3 4" key="1">
    <citation type="submission" date="2017-10" db="EMBL/GenBank/DDBJ databases">
        <title>Sequencing the genomes of 1000 actinobacteria strains.</title>
        <authorList>
            <person name="Klenk H.-P."/>
        </authorList>
    </citation>
    <scope>NUCLEOTIDE SEQUENCE [LARGE SCALE GENOMIC DNA]</scope>
    <source>
        <strain evidence="3 4">DSM 18966</strain>
    </source>
</reference>
<organism evidence="3 4">
    <name type="scientific">Sanguibacter antarcticus</name>
    <dbReference type="NCBI Taxonomy" id="372484"/>
    <lineage>
        <taxon>Bacteria</taxon>
        <taxon>Bacillati</taxon>
        <taxon>Actinomycetota</taxon>
        <taxon>Actinomycetes</taxon>
        <taxon>Micrococcales</taxon>
        <taxon>Sanguibacteraceae</taxon>
        <taxon>Sanguibacter</taxon>
    </lineage>
</organism>
<evidence type="ECO:0000313" key="3">
    <source>
        <dbReference type="EMBL" id="PFG33933.1"/>
    </source>
</evidence>
<feature type="region of interest" description="Disordered" evidence="1">
    <location>
        <begin position="1"/>
        <end position="32"/>
    </location>
</feature>
<dbReference type="EMBL" id="PDJG01000001">
    <property type="protein sequence ID" value="PFG33933.1"/>
    <property type="molecule type" value="Genomic_DNA"/>
</dbReference>
<evidence type="ECO:0000313" key="4">
    <source>
        <dbReference type="Proteomes" id="UP000225548"/>
    </source>
</evidence>
<keyword evidence="2" id="KW-0472">Membrane</keyword>
<dbReference type="RefSeq" id="WP_098455055.1">
    <property type="nucleotide sequence ID" value="NZ_PDJG01000001.1"/>
</dbReference>
<evidence type="ECO:0000256" key="1">
    <source>
        <dbReference type="SAM" id="MobiDB-lite"/>
    </source>
</evidence>
<name>A0A2A9E508_9MICO</name>
<keyword evidence="2" id="KW-1133">Transmembrane helix</keyword>
<protein>
    <submittedName>
        <fullName evidence="3">Uncharacterized protein</fullName>
    </submittedName>
</protein>
<gene>
    <name evidence="3" type="ORF">ATL42_1832</name>
</gene>
<accession>A0A2A9E508</accession>
<feature type="transmembrane region" description="Helical" evidence="2">
    <location>
        <begin position="38"/>
        <end position="57"/>
    </location>
</feature>
<comment type="caution">
    <text evidence="3">The sequence shown here is derived from an EMBL/GenBank/DDBJ whole genome shotgun (WGS) entry which is preliminary data.</text>
</comment>